<feature type="signal peptide" evidence="4">
    <location>
        <begin position="1"/>
        <end position="20"/>
    </location>
</feature>
<comment type="similarity">
    <text evidence="1">Belongs to the outer membrane porin (Opr) (TC 1.B.25) family.</text>
</comment>
<dbReference type="InterPro" id="IPR023614">
    <property type="entry name" value="Porin_dom_sf"/>
</dbReference>
<reference evidence="6" key="1">
    <citation type="submission" date="2021-02" db="EMBL/GenBank/DDBJ databases">
        <title>Sulfurospirillum tamanensis sp. nov.</title>
        <authorList>
            <person name="Merkel A.Y."/>
        </authorList>
    </citation>
    <scope>NUCLEOTIDE SEQUENCE [LARGE SCALE GENOMIC DNA]</scope>
    <source>
        <strain evidence="6">T05b</strain>
    </source>
</reference>
<dbReference type="EMBL" id="JAFHKK010000011">
    <property type="protein sequence ID" value="MBN2964360.1"/>
    <property type="molecule type" value="Genomic_DNA"/>
</dbReference>
<evidence type="ECO:0000256" key="1">
    <source>
        <dbReference type="ARBA" id="ARBA00009075"/>
    </source>
</evidence>
<dbReference type="SUPFAM" id="SSF56935">
    <property type="entry name" value="Porins"/>
    <property type="match status" value="1"/>
</dbReference>
<evidence type="ECO:0000313" key="5">
    <source>
        <dbReference type="EMBL" id="MBN2964360.1"/>
    </source>
</evidence>
<dbReference type="RefSeq" id="WP_205458912.1">
    <property type="nucleotide sequence ID" value="NZ_JAFHKK010000011.1"/>
</dbReference>
<sequence length="419" mass="45551">MKAIHLSLAALVAMGTMAHAGESLEDAFKNGKVSGAFKFVYANGTDSDAAALNPQDPANNSNVGSVAVELKYLTDDFYGFKLGLGFQSGHDLKIHKKNTTEDDSRNSVSASHLHNLYLQYSFLNSNVIVGRQGIKLPLLMSSSAWPLEDYFTGAVLTVNEIPDTVLKLVYIKEWNKRYGSDSNGGIVQEDVHYEKPLYSVFVKNTSIKDVTFEGQYLTTNEKSFNGDAPALVAVGGFDQYYARADYKLPTEHPVTLGVLWGGAEFDAAGKKDASFYGARAMTNIGEVGLKAAYTSVDDDADFPSTLGHVPDAVLDTSMLVNNAIFAGIDAVSLQASYNFGIPALRSAVKIGHFKQSDEGKANSGTKLGKATEVNVDVNYAFAGLLKGFSTRVWAGHAKYDDNVDKDDFTYAKWYVTYRF</sequence>
<keyword evidence="2" id="KW-0813">Transport</keyword>
<gene>
    <name evidence="5" type="ORF">JWV37_06180</name>
</gene>
<feature type="chain" id="PRO_5046385211" evidence="4">
    <location>
        <begin position="21"/>
        <end position="419"/>
    </location>
</feature>
<protein>
    <submittedName>
        <fullName evidence="5">OprD family outer membrane porin</fullName>
    </submittedName>
</protein>
<organism evidence="5 6">
    <name type="scientific">Sulfurospirillum tamanense</name>
    <dbReference type="NCBI Taxonomy" id="2813362"/>
    <lineage>
        <taxon>Bacteria</taxon>
        <taxon>Pseudomonadati</taxon>
        <taxon>Campylobacterota</taxon>
        <taxon>Epsilonproteobacteria</taxon>
        <taxon>Campylobacterales</taxon>
        <taxon>Sulfurospirillaceae</taxon>
        <taxon>Sulfurospirillum</taxon>
    </lineage>
</organism>
<evidence type="ECO:0000256" key="4">
    <source>
        <dbReference type="SAM" id="SignalP"/>
    </source>
</evidence>
<reference evidence="5 6" key="3">
    <citation type="submission" date="2021-02" db="EMBL/GenBank/DDBJ databases">
        <authorList>
            <person name="Merkel A.Y."/>
        </authorList>
    </citation>
    <scope>NUCLEOTIDE SEQUENCE [LARGE SCALE GENOMIC DNA]</scope>
    <source>
        <strain evidence="5 6">T05b</strain>
    </source>
</reference>
<evidence type="ECO:0000256" key="2">
    <source>
        <dbReference type="ARBA" id="ARBA00022448"/>
    </source>
</evidence>
<dbReference type="InterPro" id="IPR005318">
    <property type="entry name" value="OM_porin_bac"/>
</dbReference>
<accession>A0ABS2WRU3</accession>
<dbReference type="Pfam" id="PF03573">
    <property type="entry name" value="OprD"/>
    <property type="match status" value="1"/>
</dbReference>
<comment type="caution">
    <text evidence="5">The sequence shown here is derived from an EMBL/GenBank/DDBJ whole genome shotgun (WGS) entry which is preliminary data.</text>
</comment>
<reference evidence="5 6" key="2">
    <citation type="submission" date="2021-02" db="EMBL/GenBank/DDBJ databases">
        <title>Sulfurospirillum tamanensis sp. nov.</title>
        <authorList>
            <person name="Frolova A."/>
            <person name="Merkel A."/>
            <person name="Slobodkin A."/>
        </authorList>
    </citation>
    <scope>NUCLEOTIDE SEQUENCE [LARGE SCALE GENOMIC DNA]</scope>
    <source>
        <strain evidence="5 6">T05b</strain>
    </source>
</reference>
<name>A0ABS2WRU3_9BACT</name>
<proteinExistence type="inferred from homology"/>
<evidence type="ECO:0000256" key="3">
    <source>
        <dbReference type="ARBA" id="ARBA00022729"/>
    </source>
</evidence>
<keyword evidence="6" id="KW-1185">Reference proteome</keyword>
<dbReference type="Gene3D" id="2.40.160.10">
    <property type="entry name" value="Porin"/>
    <property type="match status" value="1"/>
</dbReference>
<keyword evidence="3 4" id="KW-0732">Signal</keyword>
<dbReference type="Proteomes" id="UP000703590">
    <property type="component" value="Unassembled WGS sequence"/>
</dbReference>
<evidence type="ECO:0000313" key="6">
    <source>
        <dbReference type="Proteomes" id="UP000703590"/>
    </source>
</evidence>